<comment type="caution">
    <text evidence="12">The sequence shown here is derived from an EMBL/GenBank/DDBJ whole genome shotgun (WGS) entry which is preliminary data.</text>
</comment>
<dbReference type="RefSeq" id="WP_168036424.1">
    <property type="nucleotide sequence ID" value="NZ_JAATJH010000002.1"/>
</dbReference>
<dbReference type="Proteomes" id="UP000770785">
    <property type="component" value="Unassembled WGS sequence"/>
</dbReference>
<keyword evidence="5 9" id="KW-0798">TonB box</keyword>
<evidence type="ECO:0000256" key="1">
    <source>
        <dbReference type="ARBA" id="ARBA00004571"/>
    </source>
</evidence>
<dbReference type="InterPro" id="IPR037066">
    <property type="entry name" value="Plug_dom_sf"/>
</dbReference>
<evidence type="ECO:0000256" key="2">
    <source>
        <dbReference type="ARBA" id="ARBA00022448"/>
    </source>
</evidence>
<comment type="subcellular location">
    <subcellularLocation>
        <location evidence="1 8">Cell outer membrane</location>
        <topology evidence="1 8">Multi-pass membrane protein</topology>
    </subcellularLocation>
</comment>
<evidence type="ECO:0000256" key="3">
    <source>
        <dbReference type="ARBA" id="ARBA00022452"/>
    </source>
</evidence>
<dbReference type="EMBL" id="JAATJH010000002">
    <property type="protein sequence ID" value="NJC25629.1"/>
    <property type="molecule type" value="Genomic_DNA"/>
</dbReference>
<reference evidence="12 13" key="1">
    <citation type="submission" date="2020-03" db="EMBL/GenBank/DDBJ databases">
        <title>Genomic Encyclopedia of Type Strains, Phase IV (KMG-IV): sequencing the most valuable type-strain genomes for metagenomic binning, comparative biology and taxonomic classification.</title>
        <authorList>
            <person name="Goeker M."/>
        </authorList>
    </citation>
    <scope>NUCLEOTIDE SEQUENCE [LARGE SCALE GENOMIC DNA]</scope>
    <source>
        <strain evidence="12 13">DSM 105096</strain>
    </source>
</reference>
<dbReference type="Pfam" id="PF13715">
    <property type="entry name" value="CarbopepD_reg_2"/>
    <property type="match status" value="1"/>
</dbReference>
<dbReference type="Gene3D" id="2.60.40.1120">
    <property type="entry name" value="Carboxypeptidase-like, regulatory domain"/>
    <property type="match status" value="1"/>
</dbReference>
<dbReference type="Gene3D" id="2.40.170.20">
    <property type="entry name" value="TonB-dependent receptor, beta-barrel domain"/>
    <property type="match status" value="1"/>
</dbReference>
<evidence type="ECO:0000259" key="11">
    <source>
        <dbReference type="Pfam" id="PF07715"/>
    </source>
</evidence>
<dbReference type="SUPFAM" id="SSF49464">
    <property type="entry name" value="Carboxypeptidase regulatory domain-like"/>
    <property type="match status" value="1"/>
</dbReference>
<dbReference type="InterPro" id="IPR000531">
    <property type="entry name" value="Beta-barrel_TonB"/>
</dbReference>
<keyword evidence="7 8" id="KW-0998">Cell outer membrane</keyword>
<proteinExistence type="inferred from homology"/>
<dbReference type="NCBIfam" id="TIGR04056">
    <property type="entry name" value="OMP_RagA_SusC"/>
    <property type="match status" value="1"/>
</dbReference>
<evidence type="ECO:0000256" key="8">
    <source>
        <dbReference type="PROSITE-ProRule" id="PRU01360"/>
    </source>
</evidence>
<feature type="domain" description="TonB-dependent receptor-like beta-barrel" evidence="10">
    <location>
        <begin position="379"/>
        <end position="741"/>
    </location>
</feature>
<evidence type="ECO:0000256" key="6">
    <source>
        <dbReference type="ARBA" id="ARBA00023136"/>
    </source>
</evidence>
<dbReference type="InterPro" id="IPR023997">
    <property type="entry name" value="TonB-dep_OMP_SusC/RagA_CS"/>
</dbReference>
<name>A0ABX0X8P1_9BACT</name>
<keyword evidence="13" id="KW-1185">Reference proteome</keyword>
<evidence type="ECO:0000256" key="7">
    <source>
        <dbReference type="ARBA" id="ARBA00023237"/>
    </source>
</evidence>
<evidence type="ECO:0000256" key="5">
    <source>
        <dbReference type="ARBA" id="ARBA00023077"/>
    </source>
</evidence>
<dbReference type="InterPro" id="IPR012910">
    <property type="entry name" value="Plug_dom"/>
</dbReference>
<dbReference type="InterPro" id="IPR039426">
    <property type="entry name" value="TonB-dep_rcpt-like"/>
</dbReference>
<evidence type="ECO:0000313" key="13">
    <source>
        <dbReference type="Proteomes" id="UP000770785"/>
    </source>
</evidence>
<sequence>MRFSVIFISFMFLLSGVLTGQDRQVRGLITDATDGTPLIGATVMVAETTTGTVTDFNGEFDIRVPEGGSLVVSYLGYDNYTVAVDGRTTIDIEMSSTAAMLEELVVVGYGTKQRKDITGAVTSVEAKDLEKKPITRLENILQGQAAGVQVNQFSGAPGNSISVRIRGATSLSAGNEPLYVIDGVPVLNTEGINPADVESLEVLKDASASAIYGARAANGVVLITTKKGVPGKPKISLSTSVGFSQITKTLDLLDAAGYVDLVNESYVNAGQAPVLDGADFTEDTDWQDEVYRNATTTNHQLSLSGGNGKTRYFVSGSQQRQEGVVRESDFQRTGLRVNFSTELKPGFELGTTMNLSRVSFNSVPDNNRVNQGGVILGALSSPPIIGILNEDGTYTTNPLQAWENPVANIIAPQDQSATNRIVGNLYAAFDVLPGLRFKTSFGIEAYANKNDYFLDPFSTQFGRSLQGIGIASTNQEMIWLTENTLTYDYSAGAHAFTFLGGITAQESAYESTYARAEGFPNGAVTTLNAGSRKIDASTGASQWALFSYLGRVSYKFQEKYLADVSFRADGSSRFGAGNRFAYFPSVSLGWRVSEEGFLKGNDAINDLKIRVSAGMTGNQNIGDFASYGLFATGANYNFNGQIFPGTRPSTISNENLRWETTSQVNIGFDLALFDFRANLTMDYYLKNTSDLLVNVDLPRSTGFGSGIQNLGEVRNQGLEFSLKTYNVRGKKVDWSTNFNASTNSNEVINIGGPDKVIFAGGIPERGDAVIVREGLPLGSFFGWVSEGVSPVTGDIVFSDLNDDGIIDDEDRTVIGDANPDVLLGLNNSITIGGLSLDVLFQATIGNDVLNATRIETEGMFTVNNALATTATRWQNEGDITRIPRAVFGDPNQNSRISSRFIEDGSHLRLRNVTLSYNLPTELLSRFKVQTMSVYFSGQNLWILSDYSGYDPEVNRDGGSAISQGIDYGTYPQSKIFTGGLKLEF</sequence>
<evidence type="ECO:0000256" key="4">
    <source>
        <dbReference type="ARBA" id="ARBA00022692"/>
    </source>
</evidence>
<keyword evidence="3 8" id="KW-1134">Transmembrane beta strand</keyword>
<dbReference type="InterPro" id="IPR036942">
    <property type="entry name" value="Beta-barrel_TonB_sf"/>
</dbReference>
<dbReference type="NCBIfam" id="TIGR04057">
    <property type="entry name" value="SusC_RagA_signa"/>
    <property type="match status" value="1"/>
</dbReference>
<feature type="domain" description="TonB-dependent receptor plug" evidence="11">
    <location>
        <begin position="115"/>
        <end position="220"/>
    </location>
</feature>
<keyword evidence="2 8" id="KW-0813">Transport</keyword>
<dbReference type="PROSITE" id="PS52016">
    <property type="entry name" value="TONB_DEPENDENT_REC_3"/>
    <property type="match status" value="1"/>
</dbReference>
<dbReference type="SUPFAM" id="SSF56935">
    <property type="entry name" value="Porins"/>
    <property type="match status" value="1"/>
</dbReference>
<organism evidence="12 13">
    <name type="scientific">Neolewinella antarctica</name>
    <dbReference type="NCBI Taxonomy" id="442734"/>
    <lineage>
        <taxon>Bacteria</taxon>
        <taxon>Pseudomonadati</taxon>
        <taxon>Bacteroidota</taxon>
        <taxon>Saprospiria</taxon>
        <taxon>Saprospirales</taxon>
        <taxon>Lewinellaceae</taxon>
        <taxon>Neolewinella</taxon>
    </lineage>
</organism>
<dbReference type="Pfam" id="PF07715">
    <property type="entry name" value="Plug"/>
    <property type="match status" value="1"/>
</dbReference>
<evidence type="ECO:0000256" key="9">
    <source>
        <dbReference type="RuleBase" id="RU003357"/>
    </source>
</evidence>
<dbReference type="Gene3D" id="2.170.130.10">
    <property type="entry name" value="TonB-dependent receptor, plug domain"/>
    <property type="match status" value="1"/>
</dbReference>
<accession>A0ABX0X8P1</accession>
<dbReference type="InterPro" id="IPR008969">
    <property type="entry name" value="CarboxyPept-like_regulatory"/>
</dbReference>
<comment type="similarity">
    <text evidence="8 9">Belongs to the TonB-dependent receptor family.</text>
</comment>
<evidence type="ECO:0000259" key="10">
    <source>
        <dbReference type="Pfam" id="PF00593"/>
    </source>
</evidence>
<keyword evidence="6 8" id="KW-0472">Membrane</keyword>
<keyword evidence="4 8" id="KW-0812">Transmembrane</keyword>
<dbReference type="Pfam" id="PF00593">
    <property type="entry name" value="TonB_dep_Rec_b-barrel"/>
    <property type="match status" value="1"/>
</dbReference>
<evidence type="ECO:0000313" key="12">
    <source>
        <dbReference type="EMBL" id="NJC25629.1"/>
    </source>
</evidence>
<protein>
    <submittedName>
        <fullName evidence="12">TonB-linked SusC/RagA family outer membrane protein</fullName>
    </submittedName>
</protein>
<dbReference type="InterPro" id="IPR023996">
    <property type="entry name" value="TonB-dep_OMP_SusC/RagA"/>
</dbReference>
<gene>
    <name evidence="12" type="ORF">GGR27_001128</name>
</gene>